<dbReference type="GO" id="GO:0000014">
    <property type="term" value="F:single-stranded DNA endodeoxyribonuclease activity"/>
    <property type="evidence" value="ECO:0007669"/>
    <property type="project" value="TreeGrafter"/>
</dbReference>
<feature type="region of interest" description="Disordered" evidence="2">
    <location>
        <begin position="78"/>
        <end position="102"/>
    </location>
</feature>
<dbReference type="AlphaFoldDB" id="A0A976M779"/>
<dbReference type="Proteomes" id="UP000244803">
    <property type="component" value="Chromosome 4"/>
</dbReference>
<name>A0A976M779_THEOR</name>
<dbReference type="GO" id="GO:0097552">
    <property type="term" value="P:mitochondrial double-strand break repair via homologous recombination"/>
    <property type="evidence" value="ECO:0007669"/>
    <property type="project" value="TreeGrafter"/>
</dbReference>
<dbReference type="OrthoDB" id="30417at2759"/>
<dbReference type="CDD" id="cd00840">
    <property type="entry name" value="MPP_Mre11_N"/>
    <property type="match status" value="1"/>
</dbReference>
<dbReference type="Pfam" id="PF00149">
    <property type="entry name" value="Metallophos"/>
    <property type="match status" value="1"/>
</dbReference>
<gene>
    <name evidence="4" type="ORF">MACJ_003082</name>
</gene>
<dbReference type="GO" id="GO:0000724">
    <property type="term" value="P:double-strand break repair via homologous recombination"/>
    <property type="evidence" value="ECO:0007669"/>
    <property type="project" value="TreeGrafter"/>
</dbReference>
<evidence type="ECO:0000256" key="1">
    <source>
        <dbReference type="ARBA" id="ARBA00022801"/>
    </source>
</evidence>
<feature type="region of interest" description="Disordered" evidence="2">
    <location>
        <begin position="215"/>
        <end position="238"/>
    </location>
</feature>
<dbReference type="GO" id="GO:0006303">
    <property type="term" value="P:double-strand break repair via nonhomologous end joining"/>
    <property type="evidence" value="ECO:0007669"/>
    <property type="project" value="TreeGrafter"/>
</dbReference>
<dbReference type="GO" id="GO:0042138">
    <property type="term" value="P:meiotic DNA double-strand break formation"/>
    <property type="evidence" value="ECO:0007669"/>
    <property type="project" value="TreeGrafter"/>
</dbReference>
<dbReference type="InterPro" id="IPR038487">
    <property type="entry name" value="Mre11_capping_dom"/>
</dbReference>
<feature type="compositionally biased region" description="Polar residues" evidence="2">
    <location>
        <begin position="222"/>
        <end position="232"/>
    </location>
</feature>
<evidence type="ECO:0000256" key="2">
    <source>
        <dbReference type="SAM" id="MobiDB-lite"/>
    </source>
</evidence>
<dbReference type="Gene3D" id="3.30.110.110">
    <property type="entry name" value="Mre11, capping domain"/>
    <property type="match status" value="1"/>
</dbReference>
<feature type="compositionally biased region" description="Basic and acidic residues" evidence="2">
    <location>
        <begin position="180"/>
        <end position="189"/>
    </location>
</feature>
<proteinExistence type="predicted"/>
<protein>
    <recommendedName>
        <fullName evidence="3">Mre11 DNA-binding domain-containing protein</fullName>
    </recommendedName>
</protein>
<feature type="compositionally biased region" description="Acidic residues" evidence="2">
    <location>
        <begin position="81"/>
        <end position="94"/>
    </location>
</feature>
<feature type="region of interest" description="Disordered" evidence="2">
    <location>
        <begin position="121"/>
        <end position="140"/>
    </location>
</feature>
<dbReference type="GO" id="GO:0030870">
    <property type="term" value="C:Mre11 complex"/>
    <property type="evidence" value="ECO:0007669"/>
    <property type="project" value="TreeGrafter"/>
</dbReference>
<dbReference type="InterPro" id="IPR041796">
    <property type="entry name" value="Mre11_N"/>
</dbReference>
<dbReference type="PANTHER" id="PTHR10139">
    <property type="entry name" value="DOUBLE-STRAND BREAK REPAIR PROTEIN MRE11"/>
    <property type="match status" value="1"/>
</dbReference>
<dbReference type="GO" id="GO:0030145">
    <property type="term" value="F:manganese ion binding"/>
    <property type="evidence" value="ECO:0007669"/>
    <property type="project" value="InterPro"/>
</dbReference>
<evidence type="ECO:0000259" key="3">
    <source>
        <dbReference type="SMART" id="SM01347"/>
    </source>
</evidence>
<accession>A0A976M779</accession>
<dbReference type="GO" id="GO:0007095">
    <property type="term" value="P:mitotic G2 DNA damage checkpoint signaling"/>
    <property type="evidence" value="ECO:0007669"/>
    <property type="project" value="TreeGrafter"/>
</dbReference>
<evidence type="ECO:0000313" key="5">
    <source>
        <dbReference type="Proteomes" id="UP000244803"/>
    </source>
</evidence>
<dbReference type="SMART" id="SM01347">
    <property type="entry name" value="Mre11_DNA_bind"/>
    <property type="match status" value="1"/>
</dbReference>
<organism evidence="4 5">
    <name type="scientific">Theileria orientalis</name>
    <dbReference type="NCBI Taxonomy" id="68886"/>
    <lineage>
        <taxon>Eukaryota</taxon>
        <taxon>Sar</taxon>
        <taxon>Alveolata</taxon>
        <taxon>Apicomplexa</taxon>
        <taxon>Aconoidasida</taxon>
        <taxon>Piroplasmida</taxon>
        <taxon>Theileriidae</taxon>
        <taxon>Theileria</taxon>
    </lineage>
</organism>
<dbReference type="InterPro" id="IPR007281">
    <property type="entry name" value="Mre11_DNA-bd"/>
</dbReference>
<keyword evidence="1" id="KW-0378">Hydrolase</keyword>
<evidence type="ECO:0000313" key="4">
    <source>
        <dbReference type="EMBL" id="UKJ89828.2"/>
    </source>
</evidence>
<dbReference type="GO" id="GO:0035861">
    <property type="term" value="C:site of double-strand break"/>
    <property type="evidence" value="ECO:0007669"/>
    <property type="project" value="TreeGrafter"/>
</dbReference>
<dbReference type="PANTHER" id="PTHR10139:SF1">
    <property type="entry name" value="DOUBLE-STRAND BREAK REPAIR PROTEIN MRE11"/>
    <property type="match status" value="1"/>
</dbReference>
<feature type="region of interest" description="Disordered" evidence="2">
    <location>
        <begin position="18"/>
        <end position="57"/>
    </location>
</feature>
<feature type="domain" description="Mre11 DNA-binding" evidence="3">
    <location>
        <begin position="549"/>
        <end position="728"/>
    </location>
</feature>
<dbReference type="Gene3D" id="3.60.21.10">
    <property type="match status" value="1"/>
</dbReference>
<dbReference type="SUPFAM" id="SSF56300">
    <property type="entry name" value="Metallo-dependent phosphatases"/>
    <property type="match status" value="1"/>
</dbReference>
<sequence>MPPKSLSFKSVYSNIITKNEESPEMSTPTHLPTPLVYSSPLMSNASPSVNKRKKLSIDRPLRISHDFTVSNFDSDLKEYSADDADCPSESNDNDVYDKMPSDSNYDSKVSVIDFNDKIKQNQNSKLTENDGNTLFPANSGDSLHTTTVEWTDVESFGDELNSDRTPHHPNSGSESAVSEKGAESKNDEVVDAKMRIERKNSLDPYKHLHKITDYSQKKETQPDVSSQVNDATTEAPETMGEETMKIPFFEDSNAEADRIKILVFTDTHLGFKEEDTYRANDSMNTFEELLYLAKNLDVDLILHSGDLFDKNVPSRSTMYRTMDLLSSYLSNHQSNLDVNKSNVINTASLKDYEMQSTDQAYHLRRSYCTNNEQMRPFFVIHGNHDNPTYKNCLSPIDILDVAGLVTYFGRYLDLTNVVVKPILITKSNIKIALYGLGWIKDERIVALFNENEVKFERCEEDRYKILLLHQNRYPRRGSGVKDYITTDMIPDWFDLVIWGHEHESIKFPEKTSLHNFQILQPGSTIQTTLVPAELPPKHGCLIHISQDDVNFYPISLLTSRKFICDEIDNYNEQGDGPDNSSELHDYLRDAVQKVLDTREDNFITHLNSLSLSKQLGLTECSRIDSLVEASSSPLLRIKIDGDLYENINPKLFGSNFIGKVANPNDMLKISNKKRKTKEVPEHEYTAMSIRQVREVKIKIKQQVMSSVEDTCRLSLLLESDLNDAVCRFVTGNESRAIMEYVRERVSEMEDYLKEEIKNKVLEPLSEDVYSELIVNTIQNKTSDERRNYVPKSYEFDINKLIKEGSEMGDDYSVSER</sequence>
<dbReference type="GO" id="GO:0000723">
    <property type="term" value="P:telomere maintenance"/>
    <property type="evidence" value="ECO:0007669"/>
    <property type="project" value="TreeGrafter"/>
</dbReference>
<reference evidence="4" key="1">
    <citation type="submission" date="2022-07" db="EMBL/GenBank/DDBJ databases">
        <title>Evaluation of T. orientalis genome assembly methods using nanopore sequencing and analysis of variation between genomes.</title>
        <authorList>
            <person name="Yam J."/>
            <person name="Micallef M.L."/>
            <person name="Liu M."/>
            <person name="Djordjevic S.P."/>
            <person name="Bogema D.R."/>
            <person name="Jenkins C."/>
        </authorList>
    </citation>
    <scope>NUCLEOTIDE SEQUENCE</scope>
    <source>
        <strain evidence="4">Fish Creek</strain>
    </source>
</reference>
<dbReference type="Pfam" id="PF04152">
    <property type="entry name" value="Mre11_DNA_bind"/>
    <property type="match status" value="1"/>
</dbReference>
<dbReference type="InterPro" id="IPR029052">
    <property type="entry name" value="Metallo-depent_PP-like"/>
</dbReference>
<feature type="region of interest" description="Disordered" evidence="2">
    <location>
        <begin position="157"/>
        <end position="189"/>
    </location>
</feature>
<dbReference type="InterPro" id="IPR004843">
    <property type="entry name" value="Calcineurin-like_PHP"/>
</dbReference>
<dbReference type="EMBL" id="CP056067">
    <property type="protein sequence ID" value="UKJ89828.2"/>
    <property type="molecule type" value="Genomic_DNA"/>
</dbReference>
<feature type="compositionally biased region" description="Polar residues" evidence="2">
    <location>
        <begin position="40"/>
        <end position="49"/>
    </location>
</feature>